<dbReference type="RefSeq" id="WP_352148291.1">
    <property type="nucleotide sequence ID" value="NZ_JBEOZY010000019.1"/>
</dbReference>
<name>A0ABV1SYM9_9ACTN</name>
<accession>A0ABV1SYM9</accession>
<comment type="caution">
    <text evidence="1">The sequence shown here is derived from an EMBL/GenBank/DDBJ whole genome shotgun (WGS) entry which is preliminary data.</text>
</comment>
<protein>
    <submittedName>
        <fullName evidence="1">Uncharacterized protein</fullName>
    </submittedName>
</protein>
<organism evidence="1 2">
    <name type="scientific">Streptomyces violaceorubidus</name>
    <dbReference type="NCBI Taxonomy" id="284042"/>
    <lineage>
        <taxon>Bacteria</taxon>
        <taxon>Bacillati</taxon>
        <taxon>Actinomycetota</taxon>
        <taxon>Actinomycetes</taxon>
        <taxon>Kitasatosporales</taxon>
        <taxon>Streptomycetaceae</taxon>
        <taxon>Streptomyces</taxon>
    </lineage>
</organism>
<gene>
    <name evidence="1" type="ORF">ABT188_19385</name>
</gene>
<dbReference type="EMBL" id="JBEOZY010000019">
    <property type="protein sequence ID" value="MER6166698.1"/>
    <property type="molecule type" value="Genomic_DNA"/>
</dbReference>
<dbReference type="Proteomes" id="UP001496720">
    <property type="component" value="Unassembled WGS sequence"/>
</dbReference>
<sequence>MSSTGSVADNVDVQMWRDITALPDDSYDNKTFSACFKGQTSNGEWTDLPSQTVSVYFQIMKLGGTTSSIPSIDVEKVSVDTTQAD</sequence>
<keyword evidence="2" id="KW-1185">Reference proteome</keyword>
<evidence type="ECO:0000313" key="1">
    <source>
        <dbReference type="EMBL" id="MER6166698.1"/>
    </source>
</evidence>
<evidence type="ECO:0000313" key="2">
    <source>
        <dbReference type="Proteomes" id="UP001496720"/>
    </source>
</evidence>
<proteinExistence type="predicted"/>
<reference evidence="1 2" key="1">
    <citation type="submission" date="2024-06" db="EMBL/GenBank/DDBJ databases">
        <title>The Natural Products Discovery Center: Release of the First 8490 Sequenced Strains for Exploring Actinobacteria Biosynthetic Diversity.</title>
        <authorList>
            <person name="Kalkreuter E."/>
            <person name="Kautsar S.A."/>
            <person name="Yang D."/>
            <person name="Bader C.D."/>
            <person name="Teijaro C.N."/>
            <person name="Fluegel L."/>
            <person name="Davis C.M."/>
            <person name="Simpson J.R."/>
            <person name="Lauterbach L."/>
            <person name="Steele A.D."/>
            <person name="Gui C."/>
            <person name="Meng S."/>
            <person name="Li G."/>
            <person name="Viehrig K."/>
            <person name="Ye F."/>
            <person name="Su P."/>
            <person name="Kiefer A.F."/>
            <person name="Nichols A."/>
            <person name="Cepeda A.J."/>
            <person name="Yan W."/>
            <person name="Fan B."/>
            <person name="Jiang Y."/>
            <person name="Adhikari A."/>
            <person name="Zheng C.-J."/>
            <person name="Schuster L."/>
            <person name="Cowan T.M."/>
            <person name="Smanski M.J."/>
            <person name="Chevrette M.G."/>
            <person name="De Carvalho L.P.S."/>
            <person name="Shen B."/>
        </authorList>
    </citation>
    <scope>NUCLEOTIDE SEQUENCE [LARGE SCALE GENOMIC DNA]</scope>
    <source>
        <strain evidence="1 2">NPDC001615</strain>
    </source>
</reference>